<organism evidence="2 3">
    <name type="scientific">Vanrija pseudolonga</name>
    <dbReference type="NCBI Taxonomy" id="143232"/>
    <lineage>
        <taxon>Eukaryota</taxon>
        <taxon>Fungi</taxon>
        <taxon>Dikarya</taxon>
        <taxon>Basidiomycota</taxon>
        <taxon>Agaricomycotina</taxon>
        <taxon>Tremellomycetes</taxon>
        <taxon>Trichosporonales</taxon>
        <taxon>Trichosporonaceae</taxon>
        <taxon>Vanrija</taxon>
    </lineage>
</organism>
<dbReference type="RefSeq" id="XP_062629924.1">
    <property type="nucleotide sequence ID" value="XM_062773940.1"/>
</dbReference>
<dbReference type="GO" id="GO:0005737">
    <property type="term" value="C:cytoplasm"/>
    <property type="evidence" value="ECO:0007669"/>
    <property type="project" value="TreeGrafter"/>
</dbReference>
<dbReference type="InterPro" id="IPR050275">
    <property type="entry name" value="PGM_Phosphatase"/>
</dbReference>
<dbReference type="EMBL" id="CP086718">
    <property type="protein sequence ID" value="WOO83898.1"/>
    <property type="molecule type" value="Genomic_DNA"/>
</dbReference>
<protein>
    <submittedName>
        <fullName evidence="2">Phosphoglycerate mutase</fullName>
    </submittedName>
</protein>
<evidence type="ECO:0000256" key="1">
    <source>
        <dbReference type="SAM" id="MobiDB-lite"/>
    </source>
</evidence>
<reference evidence="2" key="1">
    <citation type="submission" date="2023-10" db="EMBL/GenBank/DDBJ databases">
        <authorList>
            <person name="Noh H."/>
        </authorList>
    </citation>
    <scope>NUCLEOTIDE SEQUENCE</scope>
    <source>
        <strain evidence="2">DUCC4014</strain>
    </source>
</reference>
<evidence type="ECO:0000313" key="2">
    <source>
        <dbReference type="EMBL" id="WOO83898.1"/>
    </source>
</evidence>
<dbReference type="PANTHER" id="PTHR48100">
    <property type="entry name" value="BROAD-SPECIFICITY PHOSPHATASE YOR283W-RELATED"/>
    <property type="match status" value="1"/>
</dbReference>
<proteinExistence type="predicted"/>
<accession>A0AAF0YBV3</accession>
<dbReference type="GeneID" id="87810591"/>
<sequence length="338" mass="37660">MTATNLPQQKQQADTLSAKAAALLSAAASEAKHHPHPDVPAVAATESGGPLTSPGLLDPVHKYAYAVVPGFFLQSGPEPKHVAFEELLDKSFGLVDQSPDRWHNLRRDVAALQASAEPNVSYKVMFLGRHGQGWHNFAASKYGVDAWETHYTYLLGDGELAWGPDPELTPLGHEQTLAVQAAWRRELEHGAPINPDEIMWFVSPLTRTCQTMLNSWGDLLKGTPETWEDFREIYGSHTCDRRSSKTYISKRFPMVKIEEGFTEEDELWRPDDRETNAHMQHRMRRAMDRIFDGAAKETYISITAHGAILSNLLAVLGHQAYPLTTGEMIPVVVKATKL</sequence>
<dbReference type="PANTHER" id="PTHR48100:SF1">
    <property type="entry name" value="HISTIDINE PHOSPHATASE FAMILY PROTEIN-RELATED"/>
    <property type="match status" value="1"/>
</dbReference>
<dbReference type="InterPro" id="IPR013078">
    <property type="entry name" value="His_Pase_superF_clade-1"/>
</dbReference>
<name>A0AAF0YBV3_9TREE</name>
<dbReference type="SUPFAM" id="SSF53254">
    <property type="entry name" value="Phosphoglycerate mutase-like"/>
    <property type="match status" value="1"/>
</dbReference>
<keyword evidence="3" id="KW-1185">Reference proteome</keyword>
<gene>
    <name evidence="2" type="primary">ARB_03491_1</name>
    <name evidence="2" type="ORF">LOC62_05G007418</name>
</gene>
<dbReference type="Gene3D" id="3.40.50.1240">
    <property type="entry name" value="Phosphoglycerate mutase-like"/>
    <property type="match status" value="1"/>
</dbReference>
<evidence type="ECO:0000313" key="3">
    <source>
        <dbReference type="Proteomes" id="UP000827549"/>
    </source>
</evidence>
<dbReference type="Pfam" id="PF00300">
    <property type="entry name" value="His_Phos_1"/>
    <property type="match status" value="1"/>
</dbReference>
<dbReference type="GO" id="GO:0016791">
    <property type="term" value="F:phosphatase activity"/>
    <property type="evidence" value="ECO:0007669"/>
    <property type="project" value="TreeGrafter"/>
</dbReference>
<feature type="region of interest" description="Disordered" evidence="1">
    <location>
        <begin position="27"/>
        <end position="47"/>
    </location>
</feature>
<dbReference type="AlphaFoldDB" id="A0AAF0YBV3"/>
<dbReference type="Proteomes" id="UP000827549">
    <property type="component" value="Chromosome 5"/>
</dbReference>
<dbReference type="InterPro" id="IPR029033">
    <property type="entry name" value="His_PPase_superfam"/>
</dbReference>